<comment type="caution">
    <text evidence="1">The sequence shown here is derived from an EMBL/GenBank/DDBJ whole genome shotgun (WGS) entry which is preliminary data.</text>
</comment>
<organism evidence="1 2">
    <name type="scientific">Smittium mucronatum</name>
    <dbReference type="NCBI Taxonomy" id="133383"/>
    <lineage>
        <taxon>Eukaryota</taxon>
        <taxon>Fungi</taxon>
        <taxon>Fungi incertae sedis</taxon>
        <taxon>Zoopagomycota</taxon>
        <taxon>Kickxellomycotina</taxon>
        <taxon>Harpellomycetes</taxon>
        <taxon>Harpellales</taxon>
        <taxon>Legeriomycetaceae</taxon>
        <taxon>Smittium</taxon>
    </lineage>
</organism>
<name>A0A1R0GTJ3_9FUNG</name>
<reference evidence="1 2" key="1">
    <citation type="journal article" date="2016" name="Mol. Biol. Evol.">
        <title>Genome-Wide Survey of Gut Fungi (Harpellales) Reveals the First Horizontally Transferred Ubiquitin Gene from a Mosquito Host.</title>
        <authorList>
            <person name="Wang Y."/>
            <person name="White M.M."/>
            <person name="Kvist S."/>
            <person name="Moncalvo J.M."/>
        </authorList>
    </citation>
    <scope>NUCLEOTIDE SEQUENCE [LARGE SCALE GENOMIC DNA]</scope>
    <source>
        <strain evidence="1 2">ALG-7-W6</strain>
    </source>
</reference>
<evidence type="ECO:0000313" key="2">
    <source>
        <dbReference type="Proteomes" id="UP000187455"/>
    </source>
</evidence>
<gene>
    <name evidence="1" type="ORF">AYI68_g5684</name>
</gene>
<protein>
    <submittedName>
        <fullName evidence="1">Uncharacterized protein</fullName>
    </submittedName>
</protein>
<accession>A0A1R0GTJ3</accession>
<proteinExistence type="predicted"/>
<dbReference type="OrthoDB" id="5554389at2759"/>
<evidence type="ECO:0000313" key="1">
    <source>
        <dbReference type="EMBL" id="OLY80222.1"/>
    </source>
</evidence>
<keyword evidence="2" id="KW-1185">Reference proteome</keyword>
<dbReference type="AlphaFoldDB" id="A0A1R0GTJ3"/>
<dbReference type="EMBL" id="LSSL01003663">
    <property type="protein sequence ID" value="OLY80222.1"/>
    <property type="molecule type" value="Genomic_DNA"/>
</dbReference>
<dbReference type="Proteomes" id="UP000187455">
    <property type="component" value="Unassembled WGS sequence"/>
</dbReference>
<sequence length="113" mass="13441">MLSECLIDMSLYSEVSGKHMLHEEDQRCLKKFFIRGSDRKVGCSWGQFCGNHMDGIEYISRSISVIKRMRKDDHQAKFTYFIFDSESDFNGFILKKLVFTDRKVDIYQTFRME</sequence>